<dbReference type="Gene3D" id="3.90.70.10">
    <property type="entry name" value="Cysteine proteinases"/>
    <property type="match status" value="1"/>
</dbReference>
<comment type="caution">
    <text evidence="3">The sequence shown here is derived from an EMBL/GenBank/DDBJ whole genome shotgun (WGS) entry which is preliminary data.</text>
</comment>
<evidence type="ECO:0000259" key="2">
    <source>
        <dbReference type="SMART" id="SM00645"/>
    </source>
</evidence>
<evidence type="ECO:0000313" key="3">
    <source>
        <dbReference type="EMBL" id="CAI9917795.1"/>
    </source>
</evidence>
<keyword evidence="7" id="KW-1185">Reference proteome</keyword>
<organism evidence="3">
    <name type="scientific">Hexamita inflata</name>
    <dbReference type="NCBI Taxonomy" id="28002"/>
    <lineage>
        <taxon>Eukaryota</taxon>
        <taxon>Metamonada</taxon>
        <taxon>Diplomonadida</taxon>
        <taxon>Hexamitidae</taxon>
        <taxon>Hexamitinae</taxon>
        <taxon>Hexamita</taxon>
    </lineage>
</organism>
<dbReference type="EMBL" id="CAXDID020000548">
    <property type="protein sequence ID" value="CAL6101833.1"/>
    <property type="molecule type" value="Genomic_DNA"/>
</dbReference>
<evidence type="ECO:0000313" key="7">
    <source>
        <dbReference type="Proteomes" id="UP001642409"/>
    </source>
</evidence>
<dbReference type="AlphaFoldDB" id="A0AA86NE06"/>
<proteinExistence type="inferred from homology"/>
<dbReference type="InterPro" id="IPR038765">
    <property type="entry name" value="Papain-like_cys_pep_sf"/>
</dbReference>
<dbReference type="GO" id="GO:0006508">
    <property type="term" value="P:proteolysis"/>
    <property type="evidence" value="ECO:0007669"/>
    <property type="project" value="InterPro"/>
</dbReference>
<dbReference type="EMBL" id="CAXDID020000611">
    <property type="protein sequence ID" value="CAL6106489.1"/>
    <property type="molecule type" value="Genomic_DNA"/>
</dbReference>
<dbReference type="SMART" id="SM00645">
    <property type="entry name" value="Pept_C1"/>
    <property type="match status" value="1"/>
</dbReference>
<dbReference type="InterPro" id="IPR000668">
    <property type="entry name" value="Peptidase_C1A_C"/>
</dbReference>
<evidence type="ECO:0000313" key="5">
    <source>
        <dbReference type="EMBL" id="CAL6101833.1"/>
    </source>
</evidence>
<dbReference type="Pfam" id="PF00112">
    <property type="entry name" value="Peptidase_C1"/>
    <property type="match status" value="1"/>
</dbReference>
<reference evidence="3" key="1">
    <citation type="submission" date="2023-06" db="EMBL/GenBank/DDBJ databases">
        <authorList>
            <person name="Kurt Z."/>
        </authorList>
    </citation>
    <scope>NUCLEOTIDE SEQUENCE</scope>
</reference>
<evidence type="ECO:0000256" key="1">
    <source>
        <dbReference type="ARBA" id="ARBA00008455"/>
    </source>
</evidence>
<dbReference type="PANTHER" id="PTHR12411">
    <property type="entry name" value="CYSTEINE PROTEASE FAMILY C1-RELATED"/>
    <property type="match status" value="1"/>
</dbReference>
<evidence type="ECO:0000313" key="4">
    <source>
        <dbReference type="EMBL" id="CAI9918634.1"/>
    </source>
</evidence>
<evidence type="ECO:0000313" key="6">
    <source>
        <dbReference type="EMBL" id="CAL6106489.1"/>
    </source>
</evidence>
<comment type="similarity">
    <text evidence="1">Belongs to the peptidase C1 family.</text>
</comment>
<dbReference type="Proteomes" id="UP001642409">
    <property type="component" value="Unassembled WGS sequence"/>
</dbReference>
<dbReference type="GO" id="GO:0008234">
    <property type="term" value="F:cysteine-type peptidase activity"/>
    <property type="evidence" value="ECO:0007669"/>
    <property type="project" value="InterPro"/>
</dbReference>
<dbReference type="InterPro" id="IPR013128">
    <property type="entry name" value="Peptidase_C1A"/>
</dbReference>
<gene>
    <name evidence="3" type="ORF">HINF_LOCUS5440</name>
    <name evidence="4" type="ORF">HINF_LOCUS6279</name>
    <name evidence="5" type="ORF">HINF_LOCUS71380</name>
    <name evidence="6" type="ORF">HINF_LOCUS73767</name>
</gene>
<reference evidence="5 7" key="2">
    <citation type="submission" date="2024-07" db="EMBL/GenBank/DDBJ databases">
        <authorList>
            <person name="Akdeniz Z."/>
        </authorList>
    </citation>
    <scope>NUCLEOTIDE SEQUENCE [LARGE SCALE GENOMIC DNA]</scope>
</reference>
<protein>
    <submittedName>
        <fullName evidence="3">Cathepsin B</fullName>
    </submittedName>
    <submittedName>
        <fullName evidence="5">Cathepsin_B</fullName>
    </submittedName>
</protein>
<feature type="domain" description="Peptidase C1A papain C-terminal" evidence="2">
    <location>
        <begin position="66"/>
        <end position="292"/>
    </location>
</feature>
<accession>A0AA86NE06</accession>
<dbReference type="SUPFAM" id="SSF54001">
    <property type="entry name" value="Cysteine proteinases"/>
    <property type="match status" value="1"/>
</dbReference>
<name>A0AA86NE06_9EUKA</name>
<sequence>MMFVSIVLNIAHEEVVQILQNIPGMTWTPQLYENQANYRTKQQKNQVLFTKQDSTQNYRSTPFKNHPDSLDWVKLNPECMDHVVNRGNCDSQQISCTNTFSDIRCLEKKDPIRIEYSPQYLINCGLDQNCGACNDSCSITYFLAAITTYGTVPESCISYTSGLTGKKGKCKTTCDDGSQLPPLAKIYGNQNICDANNQYMEYDLMEALQNGPVQAQFYMYEDLQYYSSGIYQHTYGDVVSLVASEIVGYGEENGVKFWKLKSVWGREWGENGYYRVIRGGDNAVYTECFIILLK</sequence>
<dbReference type="EMBL" id="CATOUU010000139">
    <property type="protein sequence ID" value="CAI9917795.1"/>
    <property type="molecule type" value="Genomic_DNA"/>
</dbReference>
<dbReference type="EMBL" id="CATOUU010000162">
    <property type="protein sequence ID" value="CAI9918634.1"/>
    <property type="molecule type" value="Genomic_DNA"/>
</dbReference>